<organism evidence="1 2">
    <name type="scientific">Parabacteroides distasonis</name>
    <dbReference type="NCBI Taxonomy" id="823"/>
    <lineage>
        <taxon>Bacteria</taxon>
        <taxon>Pseudomonadati</taxon>
        <taxon>Bacteroidota</taxon>
        <taxon>Bacteroidia</taxon>
        <taxon>Bacteroidales</taxon>
        <taxon>Tannerellaceae</taxon>
        <taxon>Parabacteroides</taxon>
    </lineage>
</organism>
<accession>A0A173VB10</accession>
<name>A0A173VB10_PARDI</name>
<dbReference type="Proteomes" id="UP000095591">
    <property type="component" value="Unassembled WGS sequence"/>
</dbReference>
<sequence length="198" mass="23624">MENEGLIKKFIKIYVEIERKCLHPQFSFPGGGKVTREMETFTKQLNDRFGEVSDSRVVDYCVCIAHYWRDLKRQWRPSFSFGPKAIQRYIDFKNGKRYYEDGWLKDHGLSRSYLESLIMDTSNHPLTKYVYMEAEETTKARSQRIGAYIALCFKSTLLWSPFSPSCQKCDQSDKCKQYTNNVYPELYRIRLEKWQKKK</sequence>
<dbReference type="EMBL" id="CYXP01000006">
    <property type="protein sequence ID" value="CUN23088.1"/>
    <property type="molecule type" value="Genomic_DNA"/>
</dbReference>
<dbReference type="AlphaFoldDB" id="A0A173VB10"/>
<gene>
    <name evidence="1" type="ORF">ERS852429_02720</name>
</gene>
<evidence type="ECO:0000313" key="1">
    <source>
        <dbReference type="EMBL" id="CUN23088.1"/>
    </source>
</evidence>
<proteinExistence type="predicted"/>
<reference evidence="1 2" key="1">
    <citation type="submission" date="2015-09" db="EMBL/GenBank/DDBJ databases">
        <authorList>
            <consortium name="Pathogen Informatics"/>
        </authorList>
    </citation>
    <scope>NUCLEOTIDE SEQUENCE [LARGE SCALE GENOMIC DNA]</scope>
    <source>
        <strain evidence="1 2">2789STDY5608872</strain>
    </source>
</reference>
<dbReference type="RefSeq" id="WP_044547002.1">
    <property type="nucleotide sequence ID" value="NZ_CDRH01000987.1"/>
</dbReference>
<evidence type="ECO:0000313" key="2">
    <source>
        <dbReference type="Proteomes" id="UP000095591"/>
    </source>
</evidence>
<protein>
    <submittedName>
        <fullName evidence="1">Uncharacterized protein</fullName>
    </submittedName>
</protein>